<dbReference type="AlphaFoldDB" id="A0A8D8SLQ0"/>
<sequence length="141" mass="16109">MVTWQVSRDWCNTFCRPADQFITHKNALSSSEWTAASIKLNVNYANLAGVPGAQSETRSSNLCRHCNREKEIPSHVLGACPHNENLITARHHRVKKTLIQLLRQKDVTCFEEVFCYDESGCRRFCDIVPSLKMMKSLHTSN</sequence>
<name>A0A8D8SLQ0_9HEMI</name>
<evidence type="ECO:0000313" key="1">
    <source>
        <dbReference type="EMBL" id="CAG6669296.1"/>
    </source>
</evidence>
<organism evidence="1">
    <name type="scientific">Cacopsylla melanoneura</name>
    <dbReference type="NCBI Taxonomy" id="428564"/>
    <lineage>
        <taxon>Eukaryota</taxon>
        <taxon>Metazoa</taxon>
        <taxon>Ecdysozoa</taxon>
        <taxon>Arthropoda</taxon>
        <taxon>Hexapoda</taxon>
        <taxon>Insecta</taxon>
        <taxon>Pterygota</taxon>
        <taxon>Neoptera</taxon>
        <taxon>Paraneoptera</taxon>
        <taxon>Hemiptera</taxon>
        <taxon>Sternorrhyncha</taxon>
        <taxon>Psylloidea</taxon>
        <taxon>Psyllidae</taxon>
        <taxon>Psyllinae</taxon>
        <taxon>Cacopsylla</taxon>
    </lineage>
</organism>
<dbReference type="EMBL" id="HBUF01220702">
    <property type="protein sequence ID" value="CAG6669296.1"/>
    <property type="molecule type" value="Transcribed_RNA"/>
</dbReference>
<proteinExistence type="predicted"/>
<accession>A0A8D8SLQ0</accession>
<reference evidence="1" key="1">
    <citation type="submission" date="2021-05" db="EMBL/GenBank/DDBJ databases">
        <authorList>
            <person name="Alioto T."/>
            <person name="Alioto T."/>
            <person name="Gomez Garrido J."/>
        </authorList>
    </citation>
    <scope>NUCLEOTIDE SEQUENCE</scope>
</reference>
<protein>
    <submittedName>
        <fullName evidence="1">Uncharacterized protein</fullName>
    </submittedName>
</protein>